<protein>
    <submittedName>
        <fullName evidence="2">Uncharacterized protein</fullName>
    </submittedName>
</protein>
<keyword evidence="3" id="KW-1185">Reference proteome</keyword>
<gene>
    <name evidence="2" type="ORF">AAHA92_11088</name>
</gene>
<organism evidence="2 3">
    <name type="scientific">Salvia divinorum</name>
    <name type="common">Maria pastora</name>
    <name type="synonym">Diviner's sage</name>
    <dbReference type="NCBI Taxonomy" id="28513"/>
    <lineage>
        <taxon>Eukaryota</taxon>
        <taxon>Viridiplantae</taxon>
        <taxon>Streptophyta</taxon>
        <taxon>Embryophyta</taxon>
        <taxon>Tracheophyta</taxon>
        <taxon>Spermatophyta</taxon>
        <taxon>Magnoliopsida</taxon>
        <taxon>eudicotyledons</taxon>
        <taxon>Gunneridae</taxon>
        <taxon>Pentapetalae</taxon>
        <taxon>asterids</taxon>
        <taxon>lamiids</taxon>
        <taxon>Lamiales</taxon>
        <taxon>Lamiaceae</taxon>
        <taxon>Nepetoideae</taxon>
        <taxon>Mentheae</taxon>
        <taxon>Salviinae</taxon>
        <taxon>Salvia</taxon>
        <taxon>Salvia subgen. Calosphace</taxon>
    </lineage>
</organism>
<evidence type="ECO:0000313" key="2">
    <source>
        <dbReference type="EMBL" id="KAL1560935.1"/>
    </source>
</evidence>
<sequence length="147" mass="16509">MDSKEDHKDDGYRRHLAAENSDTVTLNKKRARRVSFAEMTSVHIFDRVGEFNETSQVEIAKIADDSPAELRLRGLQKRGKVFGGEDDVGDRLKDEIMEMQRSFLQPIRSPSSGGSMMGSASSNDGEFHCLAIFMVVFCVLLSVYCVR</sequence>
<proteinExistence type="predicted"/>
<accession>A0ABD1HWT3</accession>
<keyword evidence="1" id="KW-1133">Transmembrane helix</keyword>
<dbReference type="PANTHER" id="PTHR35707:SF1">
    <property type="entry name" value="SPC7 KINETOCHORE PROTEIN DOMAIN-CONTAINING PROTEIN"/>
    <property type="match status" value="1"/>
</dbReference>
<evidence type="ECO:0000256" key="1">
    <source>
        <dbReference type="SAM" id="Phobius"/>
    </source>
</evidence>
<dbReference type="PANTHER" id="PTHR35707">
    <property type="entry name" value="OS06G0608100 PROTEIN"/>
    <property type="match status" value="1"/>
</dbReference>
<dbReference type="EMBL" id="JBEAFC010000004">
    <property type="protein sequence ID" value="KAL1560935.1"/>
    <property type="molecule type" value="Genomic_DNA"/>
</dbReference>
<evidence type="ECO:0000313" key="3">
    <source>
        <dbReference type="Proteomes" id="UP001567538"/>
    </source>
</evidence>
<feature type="transmembrane region" description="Helical" evidence="1">
    <location>
        <begin position="125"/>
        <end position="146"/>
    </location>
</feature>
<keyword evidence="1" id="KW-0812">Transmembrane</keyword>
<keyword evidence="1" id="KW-0472">Membrane</keyword>
<reference evidence="2 3" key="1">
    <citation type="submission" date="2024-06" db="EMBL/GenBank/DDBJ databases">
        <title>A chromosome level genome sequence of Diviner's sage (Salvia divinorum).</title>
        <authorList>
            <person name="Ford S.A."/>
            <person name="Ro D.-K."/>
            <person name="Ness R.W."/>
            <person name="Phillips M.A."/>
        </authorList>
    </citation>
    <scope>NUCLEOTIDE SEQUENCE [LARGE SCALE GENOMIC DNA]</scope>
    <source>
        <strain evidence="2">SAF-2024a</strain>
        <tissue evidence="2">Leaf</tissue>
    </source>
</reference>
<dbReference type="AlphaFoldDB" id="A0ABD1HWT3"/>
<dbReference type="Proteomes" id="UP001567538">
    <property type="component" value="Unassembled WGS sequence"/>
</dbReference>
<name>A0ABD1HWT3_SALDI</name>
<comment type="caution">
    <text evidence="2">The sequence shown here is derived from an EMBL/GenBank/DDBJ whole genome shotgun (WGS) entry which is preliminary data.</text>
</comment>